<protein>
    <submittedName>
        <fullName evidence="2">Uncharacterized protein</fullName>
    </submittedName>
</protein>
<gene>
    <name evidence="2" type="ORF">BN980_GECA12s02694g</name>
</gene>
<feature type="region of interest" description="Disordered" evidence="1">
    <location>
        <begin position="258"/>
        <end position="304"/>
    </location>
</feature>
<evidence type="ECO:0000313" key="3">
    <source>
        <dbReference type="Proteomes" id="UP000242525"/>
    </source>
</evidence>
<dbReference type="AlphaFoldDB" id="A0A0J9XFZ2"/>
<comment type="caution">
    <text evidence="2">The sequence shown here is derived from an EMBL/GenBank/DDBJ whole genome shotgun (WGS) entry which is preliminary data.</text>
</comment>
<accession>A0A0J9XFZ2</accession>
<feature type="compositionally biased region" description="Polar residues" evidence="1">
    <location>
        <begin position="276"/>
        <end position="292"/>
    </location>
</feature>
<feature type="compositionally biased region" description="Polar residues" evidence="1">
    <location>
        <begin position="1"/>
        <end position="20"/>
    </location>
</feature>
<feature type="compositionally biased region" description="Low complexity" evidence="1">
    <location>
        <begin position="120"/>
        <end position="129"/>
    </location>
</feature>
<feature type="compositionally biased region" description="Acidic residues" evidence="1">
    <location>
        <begin position="258"/>
        <end position="271"/>
    </location>
</feature>
<reference evidence="2" key="1">
    <citation type="submission" date="2014-03" db="EMBL/GenBank/DDBJ databases">
        <authorList>
            <person name="Casaregola S."/>
        </authorList>
    </citation>
    <scope>NUCLEOTIDE SEQUENCE [LARGE SCALE GENOMIC DNA]</scope>
    <source>
        <strain evidence="2">CLIB 918</strain>
    </source>
</reference>
<evidence type="ECO:0000313" key="2">
    <source>
        <dbReference type="EMBL" id="CDO55810.1"/>
    </source>
</evidence>
<dbReference type="Proteomes" id="UP000242525">
    <property type="component" value="Unassembled WGS sequence"/>
</dbReference>
<name>A0A0J9XFZ2_GEOCN</name>
<evidence type="ECO:0000256" key="1">
    <source>
        <dbReference type="SAM" id="MobiDB-lite"/>
    </source>
</evidence>
<keyword evidence="3" id="KW-1185">Reference proteome</keyword>
<dbReference type="EMBL" id="CCBN010000012">
    <property type="protein sequence ID" value="CDO55810.1"/>
    <property type="molecule type" value="Genomic_DNA"/>
</dbReference>
<feature type="compositionally biased region" description="Polar residues" evidence="1">
    <location>
        <begin position="71"/>
        <end position="119"/>
    </location>
</feature>
<sequence>MPPNNSNSHSLQPRSQSPEQQRVPLSPQPVARTSKFSWVRRLVARRNGAPIPGTSDGGDGSASNSGASGARKTSNTLRTTSPSAAFQDPAQNSQEGSQHTHFASNSTTRAAHPSQPQNITAASTTTATSGPTVMVDDQSSSHSSFKGRSNSNFTVPSISRTSITTLDTAPSQHGAVILGNTATSPMQGPTLLGPAGDNASIVTLASSSKHWRRRSFDTNASTRGIAPESIRSRRGSLESLPLTTATIRSVPRFQALDMDNDSDAVTDDEGDDGGRTHQTGGADSRSEVLSVNTDHKVAIPSASA</sequence>
<feature type="compositionally biased region" description="Polar residues" evidence="1">
    <location>
        <begin position="137"/>
        <end position="156"/>
    </location>
</feature>
<proteinExistence type="predicted"/>
<feature type="compositionally biased region" description="Low complexity" evidence="1">
    <location>
        <begin position="61"/>
        <end position="70"/>
    </location>
</feature>
<organism evidence="2 3">
    <name type="scientific">Geotrichum candidum</name>
    <name type="common">Oospora lactis</name>
    <name type="synonym">Dipodascus geotrichum</name>
    <dbReference type="NCBI Taxonomy" id="1173061"/>
    <lineage>
        <taxon>Eukaryota</taxon>
        <taxon>Fungi</taxon>
        <taxon>Dikarya</taxon>
        <taxon>Ascomycota</taxon>
        <taxon>Saccharomycotina</taxon>
        <taxon>Dipodascomycetes</taxon>
        <taxon>Dipodascales</taxon>
        <taxon>Dipodascaceae</taxon>
        <taxon>Geotrichum</taxon>
    </lineage>
</organism>
<dbReference type="OrthoDB" id="5377012at2759"/>
<feature type="region of interest" description="Disordered" evidence="1">
    <location>
        <begin position="1"/>
        <end position="156"/>
    </location>
</feature>